<feature type="region of interest" description="Disordered" evidence="1">
    <location>
        <begin position="111"/>
        <end position="130"/>
    </location>
</feature>
<keyword evidence="3" id="KW-1185">Reference proteome</keyword>
<name>A0AAD4U0I5_OVIAM</name>
<dbReference type="AlphaFoldDB" id="A0AAD4U0I5"/>
<dbReference type="Proteomes" id="UP001214576">
    <property type="component" value="Unassembled WGS sequence"/>
</dbReference>
<reference evidence="2" key="1">
    <citation type="submission" date="2022-03" db="EMBL/GenBank/DDBJ databases">
        <title>Genomic analyses of argali, domestic sheep and their hybrids provide insights into chromosomal evolution, heterosis and genetic basis of agronomic traits.</title>
        <authorList>
            <person name="Li M."/>
        </authorList>
    </citation>
    <scope>NUCLEOTIDE SEQUENCE</scope>
    <source>
        <strain evidence="2">CAU-MHL-2022a</strain>
        <tissue evidence="2">Skin</tissue>
    </source>
</reference>
<protein>
    <submittedName>
        <fullName evidence="2">Uncharacterized protein</fullName>
    </submittedName>
</protein>
<sequence length="130" mass="14601">MVNIWGCLERIAPSCFCSKCIDLRITLRKLRWRPRSFGNRAGAAARDKHPERSWAHLGKACSSIPAVPWEKRKKENQEVETAAPDGLEGAQTTEFVLPFERKDCLPVHASPFSNSVLHPSLKSSHPDPEL</sequence>
<accession>A0AAD4U0I5</accession>
<evidence type="ECO:0000256" key="1">
    <source>
        <dbReference type="SAM" id="MobiDB-lite"/>
    </source>
</evidence>
<dbReference type="EMBL" id="JAKZEL010000014">
    <property type="protein sequence ID" value="KAI4537293.1"/>
    <property type="molecule type" value="Genomic_DNA"/>
</dbReference>
<evidence type="ECO:0000313" key="2">
    <source>
        <dbReference type="EMBL" id="KAI4537293.1"/>
    </source>
</evidence>
<gene>
    <name evidence="2" type="ORF">MG293_012156</name>
</gene>
<proteinExistence type="predicted"/>
<organism evidence="2 3">
    <name type="scientific">Ovis ammon polii</name>
    <dbReference type="NCBI Taxonomy" id="230172"/>
    <lineage>
        <taxon>Eukaryota</taxon>
        <taxon>Metazoa</taxon>
        <taxon>Chordata</taxon>
        <taxon>Craniata</taxon>
        <taxon>Vertebrata</taxon>
        <taxon>Euteleostomi</taxon>
        <taxon>Mammalia</taxon>
        <taxon>Eutheria</taxon>
        <taxon>Laurasiatheria</taxon>
        <taxon>Artiodactyla</taxon>
        <taxon>Ruminantia</taxon>
        <taxon>Pecora</taxon>
        <taxon>Bovidae</taxon>
        <taxon>Caprinae</taxon>
        <taxon>Ovis</taxon>
    </lineage>
</organism>
<comment type="caution">
    <text evidence="2">The sequence shown here is derived from an EMBL/GenBank/DDBJ whole genome shotgun (WGS) entry which is preliminary data.</text>
</comment>
<feature type="compositionally biased region" description="Polar residues" evidence="1">
    <location>
        <begin position="111"/>
        <end position="123"/>
    </location>
</feature>
<evidence type="ECO:0000313" key="3">
    <source>
        <dbReference type="Proteomes" id="UP001214576"/>
    </source>
</evidence>